<evidence type="ECO:0000256" key="5">
    <source>
        <dbReference type="ARBA" id="ARBA00023235"/>
    </source>
</evidence>
<evidence type="ECO:0000256" key="1">
    <source>
        <dbReference type="ARBA" id="ARBA00000056"/>
    </source>
</evidence>
<dbReference type="STRING" id="930129.SAMN05216352_11237"/>
<dbReference type="UniPathway" id="UPA00629">
    <property type="reaction ID" value="UER00682"/>
</dbReference>
<evidence type="ECO:0000256" key="7">
    <source>
        <dbReference type="HAMAP-Rule" id="MF_01235"/>
    </source>
</evidence>
<evidence type="ECO:0000256" key="3">
    <source>
        <dbReference type="ARBA" id="ARBA00005081"/>
    </source>
</evidence>
<gene>
    <name evidence="7" type="primary">nanE</name>
    <name evidence="8" type="ORF">SAMN05216352_11237</name>
</gene>
<accession>A0A1G8NKD3</accession>
<dbReference type="Proteomes" id="UP000199017">
    <property type="component" value="Unassembled WGS sequence"/>
</dbReference>
<comment type="catalytic activity">
    <reaction evidence="1 7">
        <text>an N-acyl-D-glucosamine 6-phosphate = an N-acyl-D-mannosamine 6-phosphate</text>
        <dbReference type="Rhea" id="RHEA:23932"/>
        <dbReference type="ChEBI" id="CHEBI:57599"/>
        <dbReference type="ChEBI" id="CHEBI:57666"/>
        <dbReference type="EC" id="5.1.3.9"/>
    </reaction>
</comment>
<dbReference type="InterPro" id="IPR013785">
    <property type="entry name" value="Aldolase_TIM"/>
</dbReference>
<dbReference type="RefSeq" id="WP_091587035.1">
    <property type="nucleotide sequence ID" value="NZ_FNDU01000012.1"/>
</dbReference>
<dbReference type="AlphaFoldDB" id="A0A1G8NKD3"/>
<comment type="similarity">
    <text evidence="4 7">Belongs to the NanE family.</text>
</comment>
<keyword evidence="6 7" id="KW-0119">Carbohydrate metabolism</keyword>
<sequence length="235" mass="25366">MTHPVLQQWKNQLIVSCQALEDEPLHSSFIMGRMALAAKAGGAAGIRANSASDINEIKKQTNLPVIGIRKKVYPDSDVFITPTLEEIVEIAESGAEMIAVDATNRKRPKDEKIETQIAFIREKYSSIALMADVSSLEEAIDAEKLGFDCVSTTLIGYTKETEGQSLADNDFELLRAITDAVSIPVVAEGKISTPELAGDALENGAHCVVVGSAITRPQLITKTFYDQIVKTEAGS</sequence>
<dbReference type="EMBL" id="FNDU01000012">
    <property type="protein sequence ID" value="SDI79960.1"/>
    <property type="molecule type" value="Genomic_DNA"/>
</dbReference>
<keyword evidence="9" id="KW-1185">Reference proteome</keyword>
<dbReference type="GO" id="GO:0019262">
    <property type="term" value="P:N-acetylneuraminate catabolic process"/>
    <property type="evidence" value="ECO:0007669"/>
    <property type="project" value="UniProtKB-UniRule"/>
</dbReference>
<dbReference type="PANTHER" id="PTHR36204:SF1">
    <property type="entry name" value="N-ACETYLMANNOSAMINE-6-PHOSPHATE 2-EPIMERASE-RELATED"/>
    <property type="match status" value="1"/>
</dbReference>
<comment type="function">
    <text evidence="2 7">Converts N-acetylmannosamine-6-phosphate (ManNAc-6-P) to N-acetylglucosamine-6-phosphate (GlcNAc-6-P).</text>
</comment>
<dbReference type="NCBIfam" id="NF002231">
    <property type="entry name" value="PRK01130.1"/>
    <property type="match status" value="1"/>
</dbReference>
<dbReference type="GO" id="GO:0005975">
    <property type="term" value="P:carbohydrate metabolic process"/>
    <property type="evidence" value="ECO:0007669"/>
    <property type="project" value="UniProtKB-UniRule"/>
</dbReference>
<dbReference type="InterPro" id="IPR007260">
    <property type="entry name" value="NanE"/>
</dbReference>
<keyword evidence="5 7" id="KW-0413">Isomerase</keyword>
<evidence type="ECO:0000256" key="6">
    <source>
        <dbReference type="ARBA" id="ARBA00023277"/>
    </source>
</evidence>
<evidence type="ECO:0000313" key="9">
    <source>
        <dbReference type="Proteomes" id="UP000199017"/>
    </source>
</evidence>
<dbReference type="HAMAP" id="MF_01235">
    <property type="entry name" value="ManNAc6P_epimer"/>
    <property type="match status" value="1"/>
</dbReference>
<protein>
    <recommendedName>
        <fullName evidence="7">Putative N-acetylmannosamine-6-phosphate 2-epimerase</fullName>
        <ecNumber evidence="7">5.1.3.9</ecNumber>
    </recommendedName>
    <alternativeName>
        <fullName evidence="7">ManNAc-6-P epimerase</fullName>
    </alternativeName>
</protein>
<dbReference type="SUPFAM" id="SSF51366">
    <property type="entry name" value="Ribulose-phoshate binding barrel"/>
    <property type="match status" value="1"/>
</dbReference>
<evidence type="ECO:0000256" key="2">
    <source>
        <dbReference type="ARBA" id="ARBA00002147"/>
    </source>
</evidence>
<dbReference type="CDD" id="cd04729">
    <property type="entry name" value="NanE"/>
    <property type="match status" value="1"/>
</dbReference>
<dbReference type="PANTHER" id="PTHR36204">
    <property type="entry name" value="N-ACETYLMANNOSAMINE-6-PHOSPHATE 2-EPIMERASE-RELATED"/>
    <property type="match status" value="1"/>
</dbReference>
<dbReference type="EC" id="5.1.3.9" evidence="7"/>
<reference evidence="8 9" key="1">
    <citation type="submission" date="2016-10" db="EMBL/GenBank/DDBJ databases">
        <authorList>
            <person name="de Groot N.N."/>
        </authorList>
    </citation>
    <scope>NUCLEOTIDE SEQUENCE [LARGE SCALE GENOMIC DNA]</scope>
    <source>
        <strain evidence="9">P4B,CCM 7963,CECT 7998,DSM 25260,IBRC-M 10614,KCTC 13821</strain>
    </source>
</reference>
<dbReference type="InterPro" id="IPR011060">
    <property type="entry name" value="RibuloseP-bd_barrel"/>
</dbReference>
<comment type="pathway">
    <text evidence="3 7">Amino-sugar metabolism; N-acetylneuraminate degradation; D-fructose 6-phosphate from N-acetylneuraminate: step 3/5.</text>
</comment>
<dbReference type="GO" id="GO:0047465">
    <property type="term" value="F:N-acylglucosamine-6-phosphate 2-epimerase activity"/>
    <property type="evidence" value="ECO:0007669"/>
    <property type="project" value="UniProtKB-EC"/>
</dbReference>
<name>A0A1G8NKD3_9BACI</name>
<proteinExistence type="inferred from homology"/>
<evidence type="ECO:0000313" key="8">
    <source>
        <dbReference type="EMBL" id="SDI79960.1"/>
    </source>
</evidence>
<dbReference type="FunFam" id="3.20.20.70:FF:000035">
    <property type="entry name" value="Putative N-acetylmannosamine-6-phosphate 2-epimerase"/>
    <property type="match status" value="1"/>
</dbReference>
<organism evidence="8 9">
    <name type="scientific">Alteribacillus bidgolensis</name>
    <dbReference type="NCBI Taxonomy" id="930129"/>
    <lineage>
        <taxon>Bacteria</taxon>
        <taxon>Bacillati</taxon>
        <taxon>Bacillota</taxon>
        <taxon>Bacilli</taxon>
        <taxon>Bacillales</taxon>
        <taxon>Bacillaceae</taxon>
        <taxon>Alteribacillus</taxon>
    </lineage>
</organism>
<dbReference type="OrthoDB" id="9781704at2"/>
<evidence type="ECO:0000256" key="4">
    <source>
        <dbReference type="ARBA" id="ARBA00007439"/>
    </source>
</evidence>
<dbReference type="Pfam" id="PF04131">
    <property type="entry name" value="NanE"/>
    <property type="match status" value="1"/>
</dbReference>
<dbReference type="Gene3D" id="3.20.20.70">
    <property type="entry name" value="Aldolase class I"/>
    <property type="match status" value="1"/>
</dbReference>
<dbReference type="GO" id="GO:0005829">
    <property type="term" value="C:cytosol"/>
    <property type="evidence" value="ECO:0007669"/>
    <property type="project" value="TreeGrafter"/>
</dbReference>
<dbReference type="GO" id="GO:0006053">
    <property type="term" value="P:N-acetylmannosamine catabolic process"/>
    <property type="evidence" value="ECO:0007669"/>
    <property type="project" value="TreeGrafter"/>
</dbReference>